<name>W5IJ30_SCAIO</name>
<dbReference type="InterPro" id="IPR046457">
    <property type="entry name" value="PMI_typeI_cat"/>
</dbReference>
<comment type="catalytic activity">
    <reaction evidence="1">
        <text>D-mannose 6-phosphate = D-fructose 6-phosphate</text>
        <dbReference type="Rhea" id="RHEA:12356"/>
        <dbReference type="ChEBI" id="CHEBI:58735"/>
        <dbReference type="ChEBI" id="CHEBI:61527"/>
        <dbReference type="EC" id="5.3.1.8"/>
    </reaction>
</comment>
<dbReference type="Gene3D" id="1.10.441.10">
    <property type="entry name" value="Phosphomannose Isomerase, domain 2"/>
    <property type="match status" value="1"/>
</dbReference>
<feature type="binding site" evidence="8">
    <location>
        <position position="95"/>
    </location>
    <ligand>
        <name>Zn(2+)</name>
        <dbReference type="ChEBI" id="CHEBI:29105"/>
    </ligand>
</feature>
<dbReference type="RefSeq" id="WP_006292851.1">
    <property type="nucleotide sequence ID" value="NZ_GG770225.1"/>
</dbReference>
<protein>
    <recommendedName>
        <fullName evidence="3">mannose-6-phosphate isomerase</fullName>
        <ecNumber evidence="3">5.3.1.8</ecNumber>
    </recommendedName>
</protein>
<feature type="binding site" evidence="8">
    <location>
        <position position="97"/>
    </location>
    <ligand>
        <name>Zn(2+)</name>
        <dbReference type="ChEBI" id="CHEBI:29105"/>
    </ligand>
</feature>
<dbReference type="GO" id="GO:0009298">
    <property type="term" value="P:GDP-mannose biosynthetic process"/>
    <property type="evidence" value="ECO:0007669"/>
    <property type="project" value="InterPro"/>
</dbReference>
<dbReference type="CDD" id="cd07011">
    <property type="entry name" value="cupin_PMI_type_I_N"/>
    <property type="match status" value="1"/>
</dbReference>
<dbReference type="InterPro" id="IPR016305">
    <property type="entry name" value="Mannose-6-P_Isomerase"/>
</dbReference>
<dbReference type="GO" id="GO:0005829">
    <property type="term" value="C:cytosol"/>
    <property type="evidence" value="ECO:0007669"/>
    <property type="project" value="TreeGrafter"/>
</dbReference>
<dbReference type="PIRSF" id="PIRSF001480">
    <property type="entry name" value="Mannose-6-phosphate_isomerase"/>
    <property type="match status" value="1"/>
</dbReference>
<evidence type="ECO:0000256" key="3">
    <source>
        <dbReference type="ARBA" id="ARBA00011956"/>
    </source>
</evidence>
<dbReference type="InterPro" id="IPR001250">
    <property type="entry name" value="Man6P_Isoase-1"/>
</dbReference>
<dbReference type="AlphaFoldDB" id="W5IJ30"/>
<dbReference type="GO" id="GO:0008270">
    <property type="term" value="F:zinc ion binding"/>
    <property type="evidence" value="ECO:0007669"/>
    <property type="project" value="InterPro"/>
</dbReference>
<evidence type="ECO:0000256" key="1">
    <source>
        <dbReference type="ARBA" id="ARBA00000757"/>
    </source>
</evidence>
<gene>
    <name evidence="10" type="ORF">HMPREF9020_00496</name>
</gene>
<dbReference type="InterPro" id="IPR014710">
    <property type="entry name" value="RmlC-like_jellyroll"/>
</dbReference>
<dbReference type="GO" id="GO:0005975">
    <property type="term" value="P:carbohydrate metabolic process"/>
    <property type="evidence" value="ECO:0007669"/>
    <property type="project" value="InterPro"/>
</dbReference>
<dbReference type="Proteomes" id="UP000005777">
    <property type="component" value="Unassembled WGS sequence"/>
</dbReference>
<feature type="active site" evidence="7">
    <location>
        <position position="291"/>
    </location>
</feature>
<dbReference type="PANTHER" id="PTHR10309:SF0">
    <property type="entry name" value="MANNOSE-6-PHOSPHATE ISOMERASE"/>
    <property type="match status" value="1"/>
</dbReference>
<proteinExistence type="inferred from homology"/>
<dbReference type="SUPFAM" id="SSF51182">
    <property type="entry name" value="RmlC-like cupins"/>
    <property type="match status" value="1"/>
</dbReference>
<feature type="binding site" evidence="8">
    <location>
        <position position="272"/>
    </location>
    <ligand>
        <name>Zn(2+)</name>
        <dbReference type="ChEBI" id="CHEBI:29105"/>
    </ligand>
</feature>
<dbReference type="NCBIfam" id="TIGR00218">
    <property type="entry name" value="manA"/>
    <property type="match status" value="1"/>
</dbReference>
<feature type="domain" description="Phosphomannose isomerase type I catalytic" evidence="9">
    <location>
        <begin position="1"/>
        <end position="147"/>
    </location>
</feature>
<dbReference type="eggNOG" id="COG1482">
    <property type="taxonomic scope" value="Bacteria"/>
</dbReference>
<dbReference type="HOGENOM" id="CLU_026967_1_1_11"/>
<reference evidence="10 11" key="1">
    <citation type="submission" date="2012-01" db="EMBL/GenBank/DDBJ databases">
        <title>The Genome Sequence of Scardovia inopinata F0304.</title>
        <authorList>
            <consortium name="The Broad Institute Genome Sequencing Platform"/>
            <person name="Earl A."/>
            <person name="Ward D."/>
            <person name="Feldgarden M."/>
            <person name="Gevers D."/>
            <person name="Izard J."/>
            <person name="Baranova O.V."/>
            <person name="Blanton J.M."/>
            <person name="Tanner A.C."/>
            <person name="Dewhirst F.E."/>
            <person name="Young S.K."/>
            <person name="Zeng Q."/>
            <person name="Gargeya S."/>
            <person name="Fitzgerald M."/>
            <person name="Haas B."/>
            <person name="Abouelleil A."/>
            <person name="Alvarado L."/>
            <person name="Arachchi H.M."/>
            <person name="Berlin A."/>
            <person name="Chapman S.B."/>
            <person name="Gearin G."/>
            <person name="Goldberg J."/>
            <person name="Griggs A."/>
            <person name="Gujja S."/>
            <person name="Hansen M."/>
            <person name="Heiman D."/>
            <person name="Howarth C."/>
            <person name="Larimer J."/>
            <person name="Lui A."/>
            <person name="MacDonald P.J."/>
            <person name="McCowen C."/>
            <person name="Montmayeur A."/>
            <person name="Murphy C."/>
            <person name="Neiman D."/>
            <person name="Pearson M."/>
            <person name="Priest M."/>
            <person name="Roberts A."/>
            <person name="Saif S."/>
            <person name="Shea T."/>
            <person name="Sisk P."/>
            <person name="Stolte C."/>
            <person name="Sykes S."/>
            <person name="Wortman J."/>
            <person name="Nusbaum C."/>
            <person name="Birren B."/>
        </authorList>
    </citation>
    <scope>NUCLEOTIDE SEQUENCE [LARGE SCALE GENOMIC DNA]</scope>
    <source>
        <strain evidence="10 11">F0304</strain>
    </source>
</reference>
<feature type="binding site" evidence="8">
    <location>
        <position position="132"/>
    </location>
    <ligand>
        <name>Zn(2+)</name>
        <dbReference type="ChEBI" id="CHEBI:29105"/>
    </ligand>
</feature>
<evidence type="ECO:0000256" key="2">
    <source>
        <dbReference type="ARBA" id="ARBA00010772"/>
    </source>
</evidence>
<keyword evidence="11" id="KW-1185">Reference proteome</keyword>
<evidence type="ECO:0000256" key="7">
    <source>
        <dbReference type="PIRSR" id="PIRSR001480-1"/>
    </source>
</evidence>
<dbReference type="GO" id="GO:0004476">
    <property type="term" value="F:mannose-6-phosphate isomerase activity"/>
    <property type="evidence" value="ECO:0007669"/>
    <property type="project" value="UniProtKB-EC"/>
</dbReference>
<dbReference type="PRINTS" id="PR00714">
    <property type="entry name" value="MAN6PISMRASE"/>
</dbReference>
<dbReference type="EC" id="5.3.1.8" evidence="3"/>
<comment type="similarity">
    <text evidence="2">Belongs to the mannose-6-phosphate isomerase type 1 family.</text>
</comment>
<organism evidence="10 11">
    <name type="scientific">Scardovia inopinata F0304</name>
    <dbReference type="NCBI Taxonomy" id="641146"/>
    <lineage>
        <taxon>Bacteria</taxon>
        <taxon>Bacillati</taxon>
        <taxon>Actinomycetota</taxon>
        <taxon>Actinomycetes</taxon>
        <taxon>Bifidobacteriales</taxon>
        <taxon>Bifidobacteriaceae</taxon>
        <taxon>Scardovia</taxon>
    </lineage>
</organism>
<evidence type="ECO:0000259" key="9">
    <source>
        <dbReference type="Pfam" id="PF20511"/>
    </source>
</evidence>
<comment type="caution">
    <text evidence="10">The sequence shown here is derived from an EMBL/GenBank/DDBJ whole genome shotgun (WGS) entry which is preliminary data.</text>
</comment>
<evidence type="ECO:0000256" key="4">
    <source>
        <dbReference type="ARBA" id="ARBA00022723"/>
    </source>
</evidence>
<keyword evidence="5 8" id="KW-0862">Zinc</keyword>
<dbReference type="Gene3D" id="2.60.120.10">
    <property type="entry name" value="Jelly Rolls"/>
    <property type="match status" value="2"/>
</dbReference>
<keyword evidence="6 10" id="KW-0413">Isomerase</keyword>
<evidence type="ECO:0000313" key="10">
    <source>
        <dbReference type="EMBL" id="EFG26867.1"/>
    </source>
</evidence>
<evidence type="ECO:0000256" key="6">
    <source>
        <dbReference type="ARBA" id="ARBA00023235"/>
    </source>
</evidence>
<evidence type="ECO:0000256" key="8">
    <source>
        <dbReference type="PIRSR" id="PIRSR001480-2"/>
    </source>
</evidence>
<accession>W5IJ30</accession>
<dbReference type="EMBL" id="ADCX01000003">
    <property type="protein sequence ID" value="EFG26867.1"/>
    <property type="molecule type" value="Genomic_DNA"/>
</dbReference>
<comment type="cofactor">
    <cofactor evidence="8">
        <name>Zn(2+)</name>
        <dbReference type="ChEBI" id="CHEBI:29105"/>
    </cofactor>
    <text evidence="8">Binds 1 zinc ion per subunit.</text>
</comment>
<evidence type="ECO:0000256" key="5">
    <source>
        <dbReference type="ARBA" id="ARBA00022833"/>
    </source>
</evidence>
<dbReference type="Pfam" id="PF20511">
    <property type="entry name" value="PMI_typeI_cat"/>
    <property type="match status" value="1"/>
</dbReference>
<evidence type="ECO:0000313" key="11">
    <source>
        <dbReference type="Proteomes" id="UP000005777"/>
    </source>
</evidence>
<sequence length="443" mass="47927">MYRIWPVHRNYAWGSDSRLQSLFRLTDDGPLAELWFSGHPQSPSLLDVDGDEIDLATAIKRAPAFMAGQSVIDRWGATLPFLFKIICADRPLSLQVHPRADKASKGFAEEEARRIDIHDPVRSFKDPVAKHEMVVALEPFSASVGFLPIRRQIEALQYIDHPLADSMVTILSQATGPAAAFDKTGREGAIFQAFSRAVTSETDGGEVTALAAACQRAAKADGCPSQIALALNHARIAAEAFPSDPSIFCIAMMNPVELDQGESVFIPAGTVHTYLKGTGAEIMTNSDNVLRAGMTIKHRDIPHLLENLSCSPAPPIDPSSGLLKLVFQADVVTYKPPLEEFMLAYGHVDPKSGATKGWWTVSDRLRRTQAKFSQAVGPQHMLASRPGPRIIVCLDGVIRCRSNSQIMDLSSGQAAYIPASEPSVSVSGAIEEPGSYILASTAL</sequence>
<dbReference type="PANTHER" id="PTHR10309">
    <property type="entry name" value="MANNOSE-6-PHOSPHATE ISOMERASE"/>
    <property type="match status" value="1"/>
</dbReference>
<dbReference type="InterPro" id="IPR011051">
    <property type="entry name" value="RmlC_Cupin_sf"/>
</dbReference>
<keyword evidence="4 8" id="KW-0479">Metal-binding</keyword>